<dbReference type="AlphaFoldDB" id="A0AAD5G290"/>
<dbReference type="PRINTS" id="PR00600">
    <property type="entry name" value="PP2APR55"/>
</dbReference>
<protein>
    <submittedName>
        <fullName evidence="3">Uncharacterized protein</fullName>
    </submittedName>
</protein>
<proteinExistence type="predicted"/>
<keyword evidence="1" id="KW-0853">WD repeat</keyword>
<dbReference type="Proteomes" id="UP001206925">
    <property type="component" value="Unassembled WGS sequence"/>
</dbReference>
<keyword evidence="2" id="KW-0677">Repeat</keyword>
<keyword evidence="4" id="KW-1185">Reference proteome</keyword>
<evidence type="ECO:0000256" key="2">
    <source>
        <dbReference type="ARBA" id="ARBA00022737"/>
    </source>
</evidence>
<comment type="caution">
    <text evidence="3">The sequence shown here is derived from an EMBL/GenBank/DDBJ whole genome shotgun (WGS) entry which is preliminary data.</text>
</comment>
<gene>
    <name evidence="3" type="ORF">M8C21_014713</name>
</gene>
<evidence type="ECO:0000256" key="1">
    <source>
        <dbReference type="ARBA" id="ARBA00022574"/>
    </source>
</evidence>
<name>A0AAD5G290_AMBAR</name>
<dbReference type="EMBL" id="JAMZMK010012092">
    <property type="protein sequence ID" value="KAI7725038.1"/>
    <property type="molecule type" value="Genomic_DNA"/>
</dbReference>
<dbReference type="InterPro" id="IPR000009">
    <property type="entry name" value="PP2A_PR55"/>
</dbReference>
<reference evidence="3" key="1">
    <citation type="submission" date="2022-06" db="EMBL/GenBank/DDBJ databases">
        <title>Uncovering the hologenomic basis of an extraordinary plant invasion.</title>
        <authorList>
            <person name="Bieker V.C."/>
            <person name="Martin M.D."/>
            <person name="Gilbert T."/>
            <person name="Hodgins K."/>
            <person name="Battlay P."/>
            <person name="Petersen B."/>
            <person name="Wilson J."/>
        </authorList>
    </citation>
    <scope>NUCLEOTIDE SEQUENCE</scope>
    <source>
        <strain evidence="3">AA19_3_7</strain>
        <tissue evidence="3">Leaf</tissue>
    </source>
</reference>
<organism evidence="3 4">
    <name type="scientific">Ambrosia artemisiifolia</name>
    <name type="common">Common ragweed</name>
    <dbReference type="NCBI Taxonomy" id="4212"/>
    <lineage>
        <taxon>Eukaryota</taxon>
        <taxon>Viridiplantae</taxon>
        <taxon>Streptophyta</taxon>
        <taxon>Embryophyta</taxon>
        <taxon>Tracheophyta</taxon>
        <taxon>Spermatophyta</taxon>
        <taxon>Magnoliopsida</taxon>
        <taxon>eudicotyledons</taxon>
        <taxon>Gunneridae</taxon>
        <taxon>Pentapetalae</taxon>
        <taxon>asterids</taxon>
        <taxon>campanulids</taxon>
        <taxon>Asterales</taxon>
        <taxon>Asteraceae</taxon>
        <taxon>Asteroideae</taxon>
        <taxon>Heliantheae alliance</taxon>
        <taxon>Heliantheae</taxon>
        <taxon>Ambrosia</taxon>
    </lineage>
</organism>
<dbReference type="GO" id="GO:0019888">
    <property type="term" value="F:protein phosphatase regulator activity"/>
    <property type="evidence" value="ECO:0007669"/>
    <property type="project" value="InterPro"/>
</dbReference>
<accession>A0AAD5G290</accession>
<sequence length="95" mass="10837">MVSLWCTLNLFCKMDGESIVFCFGNDKRLYCQQPVECVDTEAITAAEFHPSHCMDSGQVATFQVHEYLRPKLCDMYGNDSIFDKFDCYLSGDGQQ</sequence>
<evidence type="ECO:0000313" key="4">
    <source>
        <dbReference type="Proteomes" id="UP001206925"/>
    </source>
</evidence>
<dbReference type="GO" id="GO:0000159">
    <property type="term" value="C:protein phosphatase type 2A complex"/>
    <property type="evidence" value="ECO:0007669"/>
    <property type="project" value="InterPro"/>
</dbReference>
<dbReference type="PANTHER" id="PTHR11871">
    <property type="entry name" value="PROTEIN PHOSPHATASE PP2A REGULATORY SUBUNIT B"/>
    <property type="match status" value="1"/>
</dbReference>
<feature type="non-terminal residue" evidence="3">
    <location>
        <position position="1"/>
    </location>
</feature>
<evidence type="ECO:0000313" key="3">
    <source>
        <dbReference type="EMBL" id="KAI7725038.1"/>
    </source>
</evidence>